<keyword evidence="1 2" id="KW-0732">Signal</keyword>
<organism evidence="4 5">
    <name type="scientific">Gelidibacter sediminis</name>
    <dbReference type="NCBI Taxonomy" id="1608710"/>
    <lineage>
        <taxon>Bacteria</taxon>
        <taxon>Pseudomonadati</taxon>
        <taxon>Bacteroidota</taxon>
        <taxon>Flavobacteriia</taxon>
        <taxon>Flavobacteriales</taxon>
        <taxon>Flavobacteriaceae</taxon>
        <taxon>Gelidibacter</taxon>
    </lineage>
</organism>
<evidence type="ECO:0000256" key="1">
    <source>
        <dbReference type="ARBA" id="ARBA00022729"/>
    </source>
</evidence>
<sequence length="134" mass="15182">MRKITLSLLGLLLISFSYARTSAVEAMEVYNYDSKMLNEDHVWPLNTYILDQDGEVLTDFKMTPNPASSKFQLILPKGITNVKLEIFDVLGNKIISKPLSKLSSTIDISKWNDGVYLVKISSDNGNHIKRFVKQ</sequence>
<proteinExistence type="predicted"/>
<dbReference type="OrthoDB" id="849076at2"/>
<name>A0A4R7PZZ2_9FLAO</name>
<gene>
    <name evidence="4" type="ORF">BXY82_1740</name>
</gene>
<comment type="caution">
    <text evidence="4">The sequence shown here is derived from an EMBL/GenBank/DDBJ whole genome shotgun (WGS) entry which is preliminary data.</text>
</comment>
<dbReference type="InterPro" id="IPR026444">
    <property type="entry name" value="Secre_tail"/>
</dbReference>
<dbReference type="Proteomes" id="UP000294689">
    <property type="component" value="Unassembled WGS sequence"/>
</dbReference>
<evidence type="ECO:0000313" key="5">
    <source>
        <dbReference type="Proteomes" id="UP000294689"/>
    </source>
</evidence>
<dbReference type="EMBL" id="SOBW01000008">
    <property type="protein sequence ID" value="TDU39710.1"/>
    <property type="molecule type" value="Genomic_DNA"/>
</dbReference>
<dbReference type="AlphaFoldDB" id="A0A4R7PZZ2"/>
<evidence type="ECO:0000256" key="2">
    <source>
        <dbReference type="SAM" id="SignalP"/>
    </source>
</evidence>
<feature type="domain" description="Secretion system C-terminal sorting" evidence="3">
    <location>
        <begin position="64"/>
        <end position="132"/>
    </location>
</feature>
<evidence type="ECO:0000259" key="3">
    <source>
        <dbReference type="Pfam" id="PF18962"/>
    </source>
</evidence>
<feature type="chain" id="PRO_5020785447" evidence="2">
    <location>
        <begin position="20"/>
        <end position="134"/>
    </location>
</feature>
<feature type="signal peptide" evidence="2">
    <location>
        <begin position="1"/>
        <end position="19"/>
    </location>
</feature>
<evidence type="ECO:0000313" key="4">
    <source>
        <dbReference type="EMBL" id="TDU39710.1"/>
    </source>
</evidence>
<dbReference type="RefSeq" id="WP_133757772.1">
    <property type="nucleotide sequence ID" value="NZ_SOBW01000008.1"/>
</dbReference>
<dbReference type="NCBIfam" id="TIGR04183">
    <property type="entry name" value="Por_Secre_tail"/>
    <property type="match status" value="1"/>
</dbReference>
<accession>A0A4R7PZZ2</accession>
<dbReference type="Pfam" id="PF18962">
    <property type="entry name" value="Por_Secre_tail"/>
    <property type="match status" value="1"/>
</dbReference>
<keyword evidence="5" id="KW-1185">Reference proteome</keyword>
<reference evidence="4 5" key="1">
    <citation type="submission" date="2019-03" db="EMBL/GenBank/DDBJ databases">
        <title>Genomic Encyclopedia of Archaeal and Bacterial Type Strains, Phase II (KMG-II): from individual species to whole genera.</title>
        <authorList>
            <person name="Goeker M."/>
        </authorList>
    </citation>
    <scope>NUCLEOTIDE SEQUENCE [LARGE SCALE GENOMIC DNA]</scope>
    <source>
        <strain evidence="4 5">DSM 28135</strain>
    </source>
</reference>
<protein>
    <submittedName>
        <fullName evidence="4">Putative secreted protein (Por secretion system target)</fullName>
    </submittedName>
</protein>